<name>A0AA36GNH7_CYLNA</name>
<dbReference type="EMBL" id="CATQJL010000112">
    <property type="protein sequence ID" value="CAJ0595381.1"/>
    <property type="molecule type" value="Genomic_DNA"/>
</dbReference>
<feature type="region of interest" description="Disordered" evidence="1">
    <location>
        <begin position="187"/>
        <end position="248"/>
    </location>
</feature>
<comment type="caution">
    <text evidence="2">The sequence shown here is derived from an EMBL/GenBank/DDBJ whole genome shotgun (WGS) entry which is preliminary data.</text>
</comment>
<organism evidence="2 3">
    <name type="scientific">Cylicocyclus nassatus</name>
    <name type="common">Nematode worm</name>
    <dbReference type="NCBI Taxonomy" id="53992"/>
    <lineage>
        <taxon>Eukaryota</taxon>
        <taxon>Metazoa</taxon>
        <taxon>Ecdysozoa</taxon>
        <taxon>Nematoda</taxon>
        <taxon>Chromadorea</taxon>
        <taxon>Rhabditida</taxon>
        <taxon>Rhabditina</taxon>
        <taxon>Rhabditomorpha</taxon>
        <taxon>Strongyloidea</taxon>
        <taxon>Strongylidae</taxon>
        <taxon>Cylicocyclus</taxon>
    </lineage>
</organism>
<gene>
    <name evidence="2" type="ORF">CYNAS_LOCUS7364</name>
</gene>
<protein>
    <submittedName>
        <fullName evidence="2">Uncharacterized protein</fullName>
    </submittedName>
</protein>
<reference evidence="2" key="1">
    <citation type="submission" date="2023-07" db="EMBL/GenBank/DDBJ databases">
        <authorList>
            <consortium name="CYATHOMIX"/>
        </authorList>
    </citation>
    <scope>NUCLEOTIDE SEQUENCE</scope>
    <source>
        <strain evidence="2">N/A</strain>
    </source>
</reference>
<sequence>MSDRVEQFQESVNRKVLIEWVRVLGLRNPHKRTYDKVLADFSENILKYPKDRPLAFSWPTGAGVHKGIPAIRAKISYDCWRHFLSVGRNNLAEYNSTHNEDIRIVREQTVKVSDQERLGLYIRKFIKDVHVAARRKCPEIVFKKSMLHIGREYSMTPTMAAYRFNINFDQWSGLPLEALFSPSEKESIEKGEVEKGGLRLTGVNLTKPLHGENTKEGPERKRPRCEMPEDEPGPSGIQQEKEREKENN</sequence>
<evidence type="ECO:0000313" key="2">
    <source>
        <dbReference type="EMBL" id="CAJ0595381.1"/>
    </source>
</evidence>
<feature type="compositionally biased region" description="Basic and acidic residues" evidence="1">
    <location>
        <begin position="187"/>
        <end position="197"/>
    </location>
</feature>
<feature type="compositionally biased region" description="Basic and acidic residues" evidence="1">
    <location>
        <begin position="209"/>
        <end position="227"/>
    </location>
</feature>
<evidence type="ECO:0000256" key="1">
    <source>
        <dbReference type="SAM" id="MobiDB-lite"/>
    </source>
</evidence>
<dbReference type="AlphaFoldDB" id="A0AA36GNH7"/>
<proteinExistence type="predicted"/>
<feature type="compositionally biased region" description="Basic and acidic residues" evidence="1">
    <location>
        <begin position="239"/>
        <end position="248"/>
    </location>
</feature>
<accession>A0AA36GNH7</accession>
<evidence type="ECO:0000313" key="3">
    <source>
        <dbReference type="Proteomes" id="UP001176961"/>
    </source>
</evidence>
<dbReference type="Proteomes" id="UP001176961">
    <property type="component" value="Unassembled WGS sequence"/>
</dbReference>
<keyword evidence="3" id="KW-1185">Reference proteome</keyword>